<reference evidence="1" key="1">
    <citation type="submission" date="2018-11" db="EMBL/GenBank/DDBJ databases">
        <authorList>
            <consortium name="Genoscope - CEA"/>
            <person name="William W."/>
        </authorList>
    </citation>
    <scope>NUCLEOTIDE SEQUENCE</scope>
</reference>
<name>A0A3P6G5W7_BRAOL</name>
<dbReference type="AlphaFoldDB" id="A0A3P6G5W7"/>
<evidence type="ECO:0000313" key="1">
    <source>
        <dbReference type="EMBL" id="VDD55051.1"/>
    </source>
</evidence>
<protein>
    <submittedName>
        <fullName evidence="1">Uncharacterized protein</fullName>
    </submittedName>
</protein>
<gene>
    <name evidence="1" type="ORF">BOLC8T48280H</name>
</gene>
<accession>A0A3P6G5W7</accession>
<organism evidence="1">
    <name type="scientific">Brassica oleracea</name>
    <name type="common">Wild cabbage</name>
    <dbReference type="NCBI Taxonomy" id="3712"/>
    <lineage>
        <taxon>Eukaryota</taxon>
        <taxon>Viridiplantae</taxon>
        <taxon>Streptophyta</taxon>
        <taxon>Embryophyta</taxon>
        <taxon>Tracheophyta</taxon>
        <taxon>Spermatophyta</taxon>
        <taxon>Magnoliopsida</taxon>
        <taxon>eudicotyledons</taxon>
        <taxon>Gunneridae</taxon>
        <taxon>Pentapetalae</taxon>
        <taxon>rosids</taxon>
        <taxon>malvids</taxon>
        <taxon>Brassicales</taxon>
        <taxon>Brassicaceae</taxon>
        <taxon>Brassiceae</taxon>
        <taxon>Brassica</taxon>
    </lineage>
</organism>
<dbReference type="EMBL" id="LR031879">
    <property type="protein sequence ID" value="VDD55051.1"/>
    <property type="molecule type" value="Genomic_DNA"/>
</dbReference>
<proteinExistence type="predicted"/>
<sequence>MVPLVFHHTFGATCSQHRIRWMFLWCRSVTSGYLKGLTPSFNLTTLASQTCLTTKPYSRLFFGNTLRFLWTMFSR</sequence>